<dbReference type="AlphaFoldDB" id="A0A9W2YRT6"/>
<proteinExistence type="predicted"/>
<name>A0A9W2YRT6_BIOGL</name>
<dbReference type="GeneID" id="106052364"/>
<sequence>MCVLVNVSDLSQVIFQLIWIIIVTNTCMNKTFVVGFKTCKDMMEDSNGLQNNETFEEVTFCFTDILVNNVKVMIFHNNTELHTKSDKVTFNWKENNSYHFLHIHIYNITDSDLTEWKLILRNKEIETQLYEKSFRLYTDSQVQFHSTKRTDQNELTEEIICKSSNFPKKIEIINRCEDIKLETITYNSKNYKRTLALKLVRNSIYPSETHLDLATYECRVLDFQNKVTSTFLDVHTNDDFTKDILHEEDFGNYTVKVTNNVDTHAVESFVISLKDSLRNIKISSTDNCTDETSTVFYRLIKSGLPLSESLNITMPIQAKIVQNSLASEYLIKFYVRNCTQFIGKQNMFQILAGSQNINISLSVSDKLYTIPTCAVTNQETTLFTSIGESVTFTMCLISENLIEEANVGFNNNTIQKYTTSKYSVKVERDQNQYNITWTINNITREDIKFYDFRVRDNLKRTTTFIANLNLKEGNPYMCNNTPIVKNVTNKTIYVMFCIRSYPVLSRAIIINGILYRINTTNDVIVESHVDKETFSNYIALTIPVIDSLKTVNITVMSVKNLTFSFIVNMDQTDEIARTLTTLTSITSKTSNTTTAFQEPLETPRVEYDEEKSSNTNIIIISVLVAAITISVIALLVYFIYFKRTLVKRRTSFKSRSRLKYLNQPHYNNMEELKCLKVDKDQNLSNYETRYANIVKERNVDQVVQNGTRNTEMAPGRFRNEEGLIYITIDHSDLQSRSSKSISKASQSETESNYVTIDPFKTKHFK</sequence>
<feature type="transmembrane region" description="Helical" evidence="1">
    <location>
        <begin position="617"/>
        <end position="640"/>
    </location>
</feature>
<evidence type="ECO:0000256" key="1">
    <source>
        <dbReference type="SAM" id="Phobius"/>
    </source>
</evidence>
<dbReference type="RefSeq" id="XP_055865467.1">
    <property type="nucleotide sequence ID" value="XM_056009492.1"/>
</dbReference>
<accession>A0A9W2YRT6</accession>
<keyword evidence="2" id="KW-1185">Reference proteome</keyword>
<evidence type="ECO:0000313" key="3">
    <source>
        <dbReference type="RefSeq" id="XP_055865467.1"/>
    </source>
</evidence>
<keyword evidence="1" id="KW-0472">Membrane</keyword>
<organism evidence="2 3">
    <name type="scientific">Biomphalaria glabrata</name>
    <name type="common">Bloodfluke planorb</name>
    <name type="synonym">Freshwater snail</name>
    <dbReference type="NCBI Taxonomy" id="6526"/>
    <lineage>
        <taxon>Eukaryota</taxon>
        <taxon>Metazoa</taxon>
        <taxon>Spiralia</taxon>
        <taxon>Lophotrochozoa</taxon>
        <taxon>Mollusca</taxon>
        <taxon>Gastropoda</taxon>
        <taxon>Heterobranchia</taxon>
        <taxon>Euthyneura</taxon>
        <taxon>Panpulmonata</taxon>
        <taxon>Hygrophila</taxon>
        <taxon>Lymnaeoidea</taxon>
        <taxon>Planorbidae</taxon>
        <taxon>Biomphalaria</taxon>
    </lineage>
</organism>
<protein>
    <submittedName>
        <fullName evidence="3">Uncharacterized protein LOC106052364 isoform X4</fullName>
    </submittedName>
</protein>
<dbReference type="Proteomes" id="UP001165740">
    <property type="component" value="Chromosome 14"/>
</dbReference>
<reference evidence="3" key="1">
    <citation type="submission" date="2025-08" db="UniProtKB">
        <authorList>
            <consortium name="RefSeq"/>
        </authorList>
    </citation>
    <scope>IDENTIFICATION</scope>
</reference>
<evidence type="ECO:0000313" key="2">
    <source>
        <dbReference type="Proteomes" id="UP001165740"/>
    </source>
</evidence>
<gene>
    <name evidence="3" type="primary">LOC106052364</name>
</gene>
<keyword evidence="1" id="KW-1133">Transmembrane helix</keyword>
<keyword evidence="1" id="KW-0812">Transmembrane</keyword>